<dbReference type="OrthoDB" id="7587at10239"/>
<sequence>MYIMGNTTSKGTGGSVYVPAIRSGKCSKVPQYADRRAWALKELYGIKNLNEFPPQVYSLQDANDDINDCVRGYRLRHSYKVVSTQKLEQRLGKDPRIYALRKYHGYTDVPPRVLALLPYSKQNAVRDISYYKKYRTPYFTIDRLTSTVRSKDGKITRTPGQKGTQLDYKYDRSKMNQKGKFSAGKKYDPRKYPLQSMKDGSVGRVIPCSVDPSQCTPGQTTFISRDVSDVLKRAAIVNAKSKKQSIRALQTTHAKKIAQLNKKIASAPPEVKARLQKQRQNMQLKFRLDTAKAEQVPRVQIASGKTNEWKQKRAELGRQKQQAKQIEQARKKREEAERRAAAERKAKENAAIRAQRAMKKQQNKQQSAKKQKSIQKQQQSMKQQSAKKQKSIQKQQQKFMGNSARTKSRMPSLPQSSRSMSVSSKFQRPMTAPSKFQRPMTAPQMKRPMTAPQMKRPMSRQSSESLRVPYSRIHSSRNPGSFGAFG</sequence>
<feature type="compositionally biased region" description="Basic and acidic residues" evidence="1">
    <location>
        <begin position="327"/>
        <end position="350"/>
    </location>
</feature>
<evidence type="ECO:0000313" key="3">
    <source>
        <dbReference type="Proteomes" id="UP000202419"/>
    </source>
</evidence>
<evidence type="ECO:0000256" key="1">
    <source>
        <dbReference type="SAM" id="MobiDB-lite"/>
    </source>
</evidence>
<organism evidence="2 3">
    <name type="scientific">Paramecium bursaria Chlorella virus NY2A</name>
    <name type="common">PBCV-NY2A</name>
    <dbReference type="NCBI Taxonomy" id="46021"/>
    <lineage>
        <taxon>Viruses</taxon>
        <taxon>Varidnaviria</taxon>
        <taxon>Bamfordvirae</taxon>
        <taxon>Nucleocytoviricota</taxon>
        <taxon>Megaviricetes</taxon>
        <taxon>Algavirales</taxon>
        <taxon>Phycodnaviridae</taxon>
        <taxon>Chlorovirus</taxon>
        <taxon>Chlorovirus americanus</taxon>
    </lineage>
</organism>
<accession>A7IY22</accession>
<organismHost>
    <name type="scientific">Chlorella</name>
    <dbReference type="NCBI Taxonomy" id="3071"/>
</organismHost>
<feature type="compositionally biased region" description="Basic residues" evidence="1">
    <location>
        <begin position="356"/>
        <end position="373"/>
    </location>
</feature>
<protein>
    <submittedName>
        <fullName evidence="2">Uncharacterized protein B847R</fullName>
    </submittedName>
</protein>
<keyword evidence="3" id="KW-1185">Reference proteome</keyword>
<feature type="compositionally biased region" description="Basic and acidic residues" evidence="1">
    <location>
        <begin position="307"/>
        <end position="318"/>
    </location>
</feature>
<dbReference type="GeneID" id="5659236"/>
<feature type="compositionally biased region" description="Low complexity" evidence="1">
    <location>
        <begin position="374"/>
        <end position="384"/>
    </location>
</feature>
<reference evidence="2 3" key="1">
    <citation type="journal article" date="2007" name="Virology">
        <title>Sequence and annotation of the 369-kb NY-2A and the 345-kb AR158 viruses that infect Chlorella NC64A.</title>
        <authorList>
            <person name="Fitzgerald L.A."/>
            <person name="Graves M.V."/>
            <person name="Li X."/>
            <person name="Feldblyum T."/>
            <person name="Nierman W.C."/>
            <person name="Van Etten J.L."/>
        </authorList>
    </citation>
    <scope>NUCLEOTIDE SEQUENCE [LARGE SCALE GENOMIC DNA]</scope>
    <source>
        <strain evidence="2 3">NY-2A</strain>
    </source>
</reference>
<proteinExistence type="predicted"/>
<feature type="region of interest" description="Disordered" evidence="1">
    <location>
        <begin position="304"/>
        <end position="486"/>
    </location>
</feature>
<feature type="compositionally biased region" description="Polar residues" evidence="1">
    <location>
        <begin position="413"/>
        <end position="426"/>
    </location>
</feature>
<evidence type="ECO:0000313" key="2">
    <source>
        <dbReference type="EMBL" id="ABT15246.1"/>
    </source>
</evidence>
<dbReference type="EMBL" id="DQ491002">
    <property type="protein sequence ID" value="ABT15246.1"/>
    <property type="molecule type" value="Genomic_DNA"/>
</dbReference>
<dbReference type="RefSeq" id="YP_001498043.1">
    <property type="nucleotide sequence ID" value="NC_009898.1"/>
</dbReference>
<dbReference type="KEGG" id="vg:5659236"/>
<gene>
    <name evidence="2" type="primary">B847R</name>
    <name evidence="2" type="ORF">NY2A_B847R</name>
</gene>
<name>A7IY22_PBCVN</name>
<dbReference type="Proteomes" id="UP000202419">
    <property type="component" value="Segment"/>
</dbReference>